<dbReference type="InterPro" id="IPR038717">
    <property type="entry name" value="Tc1-like_DDE_dom"/>
</dbReference>
<comment type="caution">
    <text evidence="3">The sequence shown here is derived from an EMBL/GenBank/DDBJ whole genome shotgun (WGS) entry which is preliminary data.</text>
</comment>
<dbReference type="EMBL" id="CAJFCW020000002">
    <property type="protein sequence ID" value="CAG9097820.1"/>
    <property type="molecule type" value="Genomic_DNA"/>
</dbReference>
<feature type="domain" description="Tc1-like transposase DDE" evidence="2">
    <location>
        <begin position="138"/>
        <end position="284"/>
    </location>
</feature>
<evidence type="ECO:0000259" key="2">
    <source>
        <dbReference type="Pfam" id="PF13358"/>
    </source>
</evidence>
<proteinExistence type="predicted"/>
<comment type="subcellular location">
    <subcellularLocation>
        <location evidence="1">Nucleus</location>
    </subcellularLocation>
</comment>
<gene>
    <name evidence="3" type="ORF">BOKJ2_LOCUS4644</name>
</gene>
<dbReference type="InterPro" id="IPR009057">
    <property type="entry name" value="Homeodomain-like_sf"/>
</dbReference>
<dbReference type="PANTHER" id="PTHR23022">
    <property type="entry name" value="TRANSPOSABLE ELEMENT-RELATED"/>
    <property type="match status" value="1"/>
</dbReference>
<organism evidence="3 4">
    <name type="scientific">Bursaphelenchus okinawaensis</name>
    <dbReference type="NCBI Taxonomy" id="465554"/>
    <lineage>
        <taxon>Eukaryota</taxon>
        <taxon>Metazoa</taxon>
        <taxon>Ecdysozoa</taxon>
        <taxon>Nematoda</taxon>
        <taxon>Chromadorea</taxon>
        <taxon>Rhabditida</taxon>
        <taxon>Tylenchina</taxon>
        <taxon>Tylenchomorpha</taxon>
        <taxon>Aphelenchoidea</taxon>
        <taxon>Aphelenchoididae</taxon>
        <taxon>Bursaphelenchus</taxon>
    </lineage>
</organism>
<evidence type="ECO:0000313" key="4">
    <source>
        <dbReference type="Proteomes" id="UP000614601"/>
    </source>
</evidence>
<dbReference type="Pfam" id="PF13358">
    <property type="entry name" value="DDE_3"/>
    <property type="match status" value="1"/>
</dbReference>
<keyword evidence="4" id="KW-1185">Reference proteome</keyword>
<sequence>MLTQKERDEIADCYKMAMSIKEVERRTGHSRNTVRRVIRNVPTKQVGRPEKIDAATFRRIRRFVEKEVRAGHKVTAKIIKENLNLGVTRRTINIALKKNSITYEIVKRRLPLSPSHLVCRMNFAKKHLDLKTDFSKWIFTDEKKFSFDGPDNMASYGTPNARLKRIKRQMGGGSVMVLGAICSNGNIKIKVVNGKYKSKDYIKDLKTTFIPWVIEQKGRKGWCWQQDNCTIHTSKETMDFLTKKKVTVVDWPSRSPDLSIIENVWKLLEDRVHQHGQFYDKGTLEQKILECSENFPKDVILNLYSSIPRRLEKVLAAGGDEI</sequence>
<reference evidence="3" key="1">
    <citation type="submission" date="2020-09" db="EMBL/GenBank/DDBJ databases">
        <authorList>
            <person name="Kikuchi T."/>
        </authorList>
    </citation>
    <scope>NUCLEOTIDE SEQUENCE</scope>
    <source>
        <strain evidence="3">SH1</strain>
    </source>
</reference>
<dbReference type="GO" id="GO:0003676">
    <property type="term" value="F:nucleic acid binding"/>
    <property type="evidence" value="ECO:0007669"/>
    <property type="project" value="InterPro"/>
</dbReference>
<dbReference type="Proteomes" id="UP000783686">
    <property type="component" value="Unassembled WGS sequence"/>
</dbReference>
<dbReference type="AlphaFoldDB" id="A0A811KBT1"/>
<dbReference type="InterPro" id="IPR052338">
    <property type="entry name" value="Transposase_5"/>
</dbReference>
<dbReference type="Proteomes" id="UP000614601">
    <property type="component" value="Unassembled WGS sequence"/>
</dbReference>
<evidence type="ECO:0000256" key="1">
    <source>
        <dbReference type="ARBA" id="ARBA00004123"/>
    </source>
</evidence>
<dbReference type="InterPro" id="IPR036397">
    <property type="entry name" value="RNaseH_sf"/>
</dbReference>
<dbReference type="GO" id="GO:0005634">
    <property type="term" value="C:nucleus"/>
    <property type="evidence" value="ECO:0007669"/>
    <property type="project" value="UniProtKB-SubCell"/>
</dbReference>
<accession>A0A811KBT1</accession>
<dbReference type="EMBL" id="CAJFDH010000002">
    <property type="protein sequence ID" value="CAD5212843.1"/>
    <property type="molecule type" value="Genomic_DNA"/>
</dbReference>
<protein>
    <recommendedName>
        <fullName evidence="2">Tc1-like transposase DDE domain-containing protein</fullName>
    </recommendedName>
</protein>
<dbReference type="PANTHER" id="PTHR23022:SF135">
    <property type="entry name" value="SI:DKEY-77F5.3"/>
    <property type="match status" value="1"/>
</dbReference>
<dbReference type="SUPFAM" id="SSF46689">
    <property type="entry name" value="Homeodomain-like"/>
    <property type="match status" value="1"/>
</dbReference>
<name>A0A811KBT1_9BILA</name>
<evidence type="ECO:0000313" key="3">
    <source>
        <dbReference type="EMBL" id="CAD5212843.1"/>
    </source>
</evidence>
<dbReference type="OrthoDB" id="106945at2759"/>
<dbReference type="Gene3D" id="3.30.420.10">
    <property type="entry name" value="Ribonuclease H-like superfamily/Ribonuclease H"/>
    <property type="match status" value="1"/>
</dbReference>